<organism evidence="2 3">
    <name type="scientific">Oryza meyeriana var. granulata</name>
    <dbReference type="NCBI Taxonomy" id="110450"/>
    <lineage>
        <taxon>Eukaryota</taxon>
        <taxon>Viridiplantae</taxon>
        <taxon>Streptophyta</taxon>
        <taxon>Embryophyta</taxon>
        <taxon>Tracheophyta</taxon>
        <taxon>Spermatophyta</taxon>
        <taxon>Magnoliopsida</taxon>
        <taxon>Liliopsida</taxon>
        <taxon>Poales</taxon>
        <taxon>Poaceae</taxon>
        <taxon>BOP clade</taxon>
        <taxon>Oryzoideae</taxon>
        <taxon>Oryzeae</taxon>
        <taxon>Oryzinae</taxon>
        <taxon>Oryza</taxon>
        <taxon>Oryza meyeriana</taxon>
    </lineage>
</organism>
<reference evidence="2 3" key="1">
    <citation type="submission" date="2019-11" db="EMBL/GenBank/DDBJ databases">
        <title>Whole genome sequence of Oryza granulata.</title>
        <authorList>
            <person name="Li W."/>
        </authorList>
    </citation>
    <scope>NUCLEOTIDE SEQUENCE [LARGE SCALE GENOMIC DNA]</scope>
    <source>
        <strain evidence="3">cv. Menghai</strain>
        <tissue evidence="2">Leaf</tissue>
    </source>
</reference>
<sequence>MEGYKRYPLPPSPLPADAAPVVTRATRGGGVAKKGSSSSAPAPTPAGPKLGSSKPWPLLGKDSLATDMVLCGRKDRPSVKAISRL</sequence>
<proteinExistence type="predicted"/>
<dbReference type="EMBL" id="SPHZ02000006">
    <property type="protein sequence ID" value="KAF0911845.1"/>
    <property type="molecule type" value="Genomic_DNA"/>
</dbReference>
<comment type="caution">
    <text evidence="2">The sequence shown here is derived from an EMBL/GenBank/DDBJ whole genome shotgun (WGS) entry which is preliminary data.</text>
</comment>
<dbReference type="Proteomes" id="UP000479710">
    <property type="component" value="Unassembled WGS sequence"/>
</dbReference>
<evidence type="ECO:0000313" key="2">
    <source>
        <dbReference type="EMBL" id="KAF0911845.1"/>
    </source>
</evidence>
<evidence type="ECO:0000256" key="1">
    <source>
        <dbReference type="SAM" id="MobiDB-lite"/>
    </source>
</evidence>
<name>A0A6G1DGA3_9ORYZ</name>
<feature type="region of interest" description="Disordered" evidence="1">
    <location>
        <begin position="1"/>
        <end position="58"/>
    </location>
</feature>
<accession>A0A6G1DGA3</accession>
<gene>
    <name evidence="2" type="ORF">E2562_012330</name>
</gene>
<keyword evidence="3" id="KW-1185">Reference proteome</keyword>
<protein>
    <submittedName>
        <fullName evidence="2">Uncharacterized protein</fullName>
    </submittedName>
</protein>
<dbReference type="AlphaFoldDB" id="A0A6G1DGA3"/>
<evidence type="ECO:0000313" key="3">
    <source>
        <dbReference type="Proteomes" id="UP000479710"/>
    </source>
</evidence>